<dbReference type="EMBL" id="JWLW01000012">
    <property type="protein sequence ID" value="KHT54435.1"/>
    <property type="molecule type" value="Genomic_DNA"/>
</dbReference>
<evidence type="ECO:0000256" key="1">
    <source>
        <dbReference type="SAM" id="SignalP"/>
    </source>
</evidence>
<accession>A0A0B3Z802</accession>
<name>A0A0B3Z802_9ALTE</name>
<reference evidence="2 3" key="1">
    <citation type="submission" date="2014-12" db="EMBL/GenBank/DDBJ databases">
        <title>Genome sequencing of Alteromonas marina AD001.</title>
        <authorList>
            <person name="Adrian T.G.S."/>
            <person name="Chan K.G."/>
        </authorList>
    </citation>
    <scope>NUCLEOTIDE SEQUENCE [LARGE SCALE GENOMIC DNA]</scope>
    <source>
        <strain evidence="2 3">AD001</strain>
    </source>
</reference>
<organism evidence="2 3">
    <name type="scientific">Alteromonas marina</name>
    <dbReference type="NCBI Taxonomy" id="203795"/>
    <lineage>
        <taxon>Bacteria</taxon>
        <taxon>Pseudomonadati</taxon>
        <taxon>Pseudomonadota</taxon>
        <taxon>Gammaproteobacteria</taxon>
        <taxon>Alteromonadales</taxon>
        <taxon>Alteromonadaceae</taxon>
        <taxon>Alteromonas/Salinimonas group</taxon>
        <taxon>Alteromonas</taxon>
    </lineage>
</organism>
<sequence>MKFIKYSALKFIFASTSLTLSTFAIYAQQRIPDIDTVIASWEPQQLSITSLNEAEKVLSSSRYISAKGNERERVARFANSMRANFTSLNTGQQERLVILEARLLQGTHRFEEAKQHLKQIAHFHSPAAYLLMADIAKQQGDVKNAKENCERLVGKTSFLIAFTCMVNAEFSRNPQVKLLQKLKAFETYTSNARPSELQWFYEVLADMSLQLGYPEAALEYLSQTEFEKLPISALLVWSNANFQLKNYEAVTTTLARNVPDIKKADDGLLLKWAIAERAQGITSSTVQSQLSKNMEIRVWREDSSHAAQVAMYFLDIEQNSPLALKFAEINWQYAQALSDRKLLERARKANGESTNA</sequence>
<dbReference type="OrthoDB" id="5761728at2"/>
<gene>
    <name evidence="2" type="ORF">RJ41_07920</name>
</gene>
<keyword evidence="1" id="KW-0732">Signal</keyword>
<feature type="signal peptide" evidence="1">
    <location>
        <begin position="1"/>
        <end position="26"/>
    </location>
</feature>
<keyword evidence="3" id="KW-1185">Reference proteome</keyword>
<feature type="chain" id="PRO_5002087346" evidence="1">
    <location>
        <begin position="27"/>
        <end position="356"/>
    </location>
</feature>
<protein>
    <submittedName>
        <fullName evidence="2">Signal peptide protein</fullName>
    </submittedName>
</protein>
<comment type="caution">
    <text evidence="2">The sequence shown here is derived from an EMBL/GenBank/DDBJ whole genome shotgun (WGS) entry which is preliminary data.</text>
</comment>
<dbReference type="AlphaFoldDB" id="A0A0B3Z802"/>
<proteinExistence type="predicted"/>
<dbReference type="RefSeq" id="WP_039219041.1">
    <property type="nucleotide sequence ID" value="NZ_JWLW01000012.1"/>
</dbReference>
<evidence type="ECO:0000313" key="2">
    <source>
        <dbReference type="EMBL" id="KHT54435.1"/>
    </source>
</evidence>
<evidence type="ECO:0000313" key="3">
    <source>
        <dbReference type="Proteomes" id="UP000031197"/>
    </source>
</evidence>
<dbReference type="Proteomes" id="UP000031197">
    <property type="component" value="Unassembled WGS sequence"/>
</dbReference>